<protein>
    <recommendedName>
        <fullName evidence="4">Tetratricopeptide repeat-like domain-containing protein</fullName>
    </recommendedName>
</protein>
<dbReference type="InterPro" id="IPR011990">
    <property type="entry name" value="TPR-like_helical_dom_sf"/>
</dbReference>
<keyword evidence="1" id="KW-0472">Membrane</keyword>
<reference evidence="2 3" key="1">
    <citation type="journal article" date="2016" name="Nat. Commun.">
        <title>Thousands of microbial genomes shed light on interconnected biogeochemical processes in an aquifer system.</title>
        <authorList>
            <person name="Anantharaman K."/>
            <person name="Brown C.T."/>
            <person name="Hug L.A."/>
            <person name="Sharon I."/>
            <person name="Castelle C.J."/>
            <person name="Probst A.J."/>
            <person name="Thomas B.C."/>
            <person name="Singh A."/>
            <person name="Wilkins M.J."/>
            <person name="Karaoz U."/>
            <person name="Brodie E.L."/>
            <person name="Williams K.H."/>
            <person name="Hubbard S.S."/>
            <person name="Banfield J.F."/>
        </authorList>
    </citation>
    <scope>NUCLEOTIDE SEQUENCE [LARGE SCALE GENOMIC DNA]</scope>
</reference>
<evidence type="ECO:0000313" key="2">
    <source>
        <dbReference type="EMBL" id="OGH61709.1"/>
    </source>
</evidence>
<proteinExistence type="predicted"/>
<dbReference type="EMBL" id="MFPV01000037">
    <property type="protein sequence ID" value="OGH61709.1"/>
    <property type="molecule type" value="Genomic_DNA"/>
</dbReference>
<evidence type="ECO:0000313" key="3">
    <source>
        <dbReference type="Proteomes" id="UP000176329"/>
    </source>
</evidence>
<dbReference type="SUPFAM" id="SSF48452">
    <property type="entry name" value="TPR-like"/>
    <property type="match status" value="1"/>
</dbReference>
<dbReference type="Proteomes" id="UP000176329">
    <property type="component" value="Unassembled WGS sequence"/>
</dbReference>
<dbReference type="Gene3D" id="1.25.40.10">
    <property type="entry name" value="Tetratricopeptide repeat domain"/>
    <property type="match status" value="1"/>
</dbReference>
<sequence>MQIPTKHVIIGSLVLIAAVIAAIVWLVTQPITVPTRSVLGDKTELLAQYDRAVEFEGKIIANPDDLTNYLVASAAWKFLGDFTKENVWYQLSEQTLARAIELTENKNTLVLGNAAQIAEALGDYRTEKKYYTIALDLTPGDTSLWLAYIKMLRFKIKVSESDVLRAFDDAMSRVVGGADLISARAEYLKSIGRFDDARTDLELLLKNKVITQEQLDSELRDMAQQKESK</sequence>
<keyword evidence="1" id="KW-0812">Transmembrane</keyword>
<name>A0A1F6LQQ8_9BACT</name>
<comment type="caution">
    <text evidence="2">The sequence shown here is derived from an EMBL/GenBank/DDBJ whole genome shotgun (WGS) entry which is preliminary data.</text>
</comment>
<gene>
    <name evidence="2" type="ORF">A2848_02315</name>
</gene>
<organism evidence="2 3">
    <name type="scientific">Candidatus Magasanikbacteria bacterium RIFCSPHIGHO2_01_FULL_50_8</name>
    <dbReference type="NCBI Taxonomy" id="1798674"/>
    <lineage>
        <taxon>Bacteria</taxon>
        <taxon>Candidatus Magasanikiibacteriota</taxon>
    </lineage>
</organism>
<evidence type="ECO:0008006" key="4">
    <source>
        <dbReference type="Google" id="ProtNLM"/>
    </source>
</evidence>
<evidence type="ECO:0000256" key="1">
    <source>
        <dbReference type="SAM" id="Phobius"/>
    </source>
</evidence>
<keyword evidence="1" id="KW-1133">Transmembrane helix</keyword>
<dbReference type="AlphaFoldDB" id="A0A1F6LQQ8"/>
<accession>A0A1F6LQQ8</accession>
<feature type="transmembrane region" description="Helical" evidence="1">
    <location>
        <begin position="7"/>
        <end position="27"/>
    </location>
</feature>